<dbReference type="InterPro" id="IPR037239">
    <property type="entry name" value="OSBP_sf"/>
</dbReference>
<organism evidence="4 5">
    <name type="scientific">Xenotaenia resolanae</name>
    <dbReference type="NCBI Taxonomy" id="208358"/>
    <lineage>
        <taxon>Eukaryota</taxon>
        <taxon>Metazoa</taxon>
        <taxon>Chordata</taxon>
        <taxon>Craniata</taxon>
        <taxon>Vertebrata</taxon>
        <taxon>Euteleostomi</taxon>
        <taxon>Actinopterygii</taxon>
        <taxon>Neopterygii</taxon>
        <taxon>Teleostei</taxon>
        <taxon>Neoteleostei</taxon>
        <taxon>Acanthomorphata</taxon>
        <taxon>Ovalentaria</taxon>
        <taxon>Atherinomorphae</taxon>
        <taxon>Cyprinodontiformes</taxon>
        <taxon>Goodeidae</taxon>
        <taxon>Xenotaenia</taxon>
    </lineage>
</organism>
<proteinExistence type="inferred from homology"/>
<comment type="caution">
    <text evidence="4">The sequence shown here is derived from an EMBL/GenBank/DDBJ whole genome shotgun (WGS) entry which is preliminary data.</text>
</comment>
<dbReference type="EMBL" id="JAHRIM010000815">
    <property type="protein sequence ID" value="MEQ2258498.1"/>
    <property type="molecule type" value="Genomic_DNA"/>
</dbReference>
<keyword evidence="3" id="KW-0445">Lipid transport</keyword>
<accession>A0ABV0VML5</accession>
<dbReference type="PANTHER" id="PTHR10972">
    <property type="entry name" value="OXYSTEROL-BINDING PROTEIN-RELATED"/>
    <property type="match status" value="1"/>
</dbReference>
<comment type="similarity">
    <text evidence="2">Belongs to the OSBP family.</text>
</comment>
<name>A0ABV0VML5_9TELE</name>
<evidence type="ECO:0000256" key="2">
    <source>
        <dbReference type="RuleBase" id="RU003844"/>
    </source>
</evidence>
<keyword evidence="1" id="KW-0446">Lipid-binding</keyword>
<dbReference type="SUPFAM" id="SSF144000">
    <property type="entry name" value="Oxysterol-binding protein-like"/>
    <property type="match status" value="1"/>
</dbReference>
<sequence>MSPVRLHSSNPNLCAELADYQPPVSRLSDSAEYASDYIKLQEEFCTIAQKVHSLLKSAFNTVAIEKEKIKQILCEQEQSDQSSQIISIRKSLSLALAQNAELRSRLNRIHSESILTEQVVSVNIIATPDEAVAQMGIPLTQQASNESRLSMSESVSEFFDAQEVLLSASSSENEGSDDESYVSDVSDNISEDNASVTDNVSRQMANGDFAGSAFRNGRRICLPAPCPDASNINLWNILRNNIGKDLSKVSMPVELNEPLNTLQRMCEELEYSELLDKAAETEDPFERMVLVAAFAVSGYSSTYYRAGSKPFNPLLGETYECIREDKGFCFFSEQVSHHPPISTCHCDSKNFTFWQDVRWKNKFWGKSMEILPIGSVNLLIPR</sequence>
<evidence type="ECO:0000313" key="4">
    <source>
        <dbReference type="EMBL" id="MEQ2258498.1"/>
    </source>
</evidence>
<keyword evidence="5" id="KW-1185">Reference proteome</keyword>
<protein>
    <recommendedName>
        <fullName evidence="3">Oxysterol-binding protein</fullName>
    </recommendedName>
</protein>
<dbReference type="Proteomes" id="UP001444071">
    <property type="component" value="Unassembled WGS sequence"/>
</dbReference>
<evidence type="ECO:0000313" key="5">
    <source>
        <dbReference type="Proteomes" id="UP001444071"/>
    </source>
</evidence>
<dbReference type="Gene3D" id="2.40.160.120">
    <property type="match status" value="1"/>
</dbReference>
<dbReference type="PROSITE" id="PS01013">
    <property type="entry name" value="OSBP"/>
    <property type="match status" value="1"/>
</dbReference>
<gene>
    <name evidence="4" type="primary">OSBPL6</name>
    <name evidence="4" type="ORF">XENORESO_020560</name>
</gene>
<dbReference type="InterPro" id="IPR000648">
    <property type="entry name" value="Oxysterol-bd"/>
</dbReference>
<keyword evidence="3" id="KW-0813">Transport</keyword>
<dbReference type="Pfam" id="PF01237">
    <property type="entry name" value="Oxysterol_BP"/>
    <property type="match status" value="1"/>
</dbReference>
<dbReference type="InterPro" id="IPR018494">
    <property type="entry name" value="Oxysterol-bd_CS"/>
</dbReference>
<evidence type="ECO:0000256" key="3">
    <source>
        <dbReference type="RuleBase" id="RU003845"/>
    </source>
</evidence>
<reference evidence="4 5" key="1">
    <citation type="submission" date="2021-06" db="EMBL/GenBank/DDBJ databases">
        <authorList>
            <person name="Palmer J.M."/>
        </authorList>
    </citation>
    <scope>NUCLEOTIDE SEQUENCE [LARGE SCALE GENOMIC DNA]</scope>
    <source>
        <strain evidence="4 5">XR_2019</strain>
        <tissue evidence="4">Muscle</tissue>
    </source>
</reference>
<dbReference type="PANTHER" id="PTHR10972:SF76">
    <property type="entry name" value="OXYSTEROL-BINDING PROTEIN-RELATED PROTEIN 6"/>
    <property type="match status" value="1"/>
</dbReference>
<evidence type="ECO:0000256" key="1">
    <source>
        <dbReference type="ARBA" id="ARBA00023121"/>
    </source>
</evidence>